<reference evidence="1 2" key="1">
    <citation type="submission" date="2020-06" db="EMBL/GenBank/DDBJ databases">
        <title>Draft genome sequence of Lactic acid bacteria from Okinawan-style tofu.</title>
        <authorList>
            <person name="Takara I."/>
            <person name="Ikematsu S."/>
        </authorList>
    </citation>
    <scope>NUCLEOTIDE SEQUENCE [LARGE SCALE GENOMIC DNA]</scope>
    <source>
        <strain evidence="2">lg38</strain>
    </source>
</reference>
<organism evidence="1 2">
    <name type="scientific">Lactococcus garvieae</name>
    <dbReference type="NCBI Taxonomy" id="1363"/>
    <lineage>
        <taxon>Bacteria</taxon>
        <taxon>Bacillati</taxon>
        <taxon>Bacillota</taxon>
        <taxon>Bacilli</taxon>
        <taxon>Lactobacillales</taxon>
        <taxon>Streptococcaceae</taxon>
        <taxon>Lactococcus</taxon>
    </lineage>
</organism>
<gene>
    <name evidence="1" type="ORF">ikelab_00270</name>
</gene>
<comment type="caution">
    <text evidence="1">The sequence shown here is derived from an EMBL/GenBank/DDBJ whole genome shotgun (WGS) entry which is preliminary data.</text>
</comment>
<accession>A0A098CWB4</accession>
<protein>
    <submittedName>
        <fullName evidence="1">Tail protein</fullName>
    </submittedName>
</protein>
<dbReference type="AlphaFoldDB" id="A0A098CWB4"/>
<proteinExistence type="predicted"/>
<sequence length="188" mass="20042">MAQVENVTTAKPKIDGAIYSAPKGTTLPTDAKTALDAAFKPLGYVSEDGLTNSNSPSSDSIKAWGGDTVATVQTEKEDTFSYTLIEALNINVLKEVYGDDNVTGTLETGITVKANSKELLEHPVVIDMTLRDGVFKRIVIPYGKVSELGDISYTDSDAVGFELTLSALPDTTGNTHYDYTIDPNGTPS</sequence>
<dbReference type="Proteomes" id="UP000504756">
    <property type="component" value="Unassembled WGS sequence"/>
</dbReference>
<name>A0A098CWB4_9LACT</name>
<evidence type="ECO:0000313" key="1">
    <source>
        <dbReference type="EMBL" id="GFO50752.1"/>
    </source>
</evidence>
<dbReference type="InterPro" id="IPR058154">
    <property type="entry name" value="Bxb1_TTP-like"/>
</dbReference>
<dbReference type="RefSeq" id="WP_040086437.1">
    <property type="nucleotide sequence ID" value="NZ_BLXU01000001.1"/>
</dbReference>
<evidence type="ECO:0000313" key="2">
    <source>
        <dbReference type="Proteomes" id="UP000504756"/>
    </source>
</evidence>
<dbReference type="Pfam" id="PF25681">
    <property type="entry name" value="Phage_TTP_17"/>
    <property type="match status" value="1"/>
</dbReference>
<dbReference type="EMBL" id="BLXU01000001">
    <property type="protein sequence ID" value="GFO50752.1"/>
    <property type="molecule type" value="Genomic_DNA"/>
</dbReference>